<accession>A0AAD5CQ76</accession>
<comment type="caution">
    <text evidence="1">The sequence shown here is derived from an EMBL/GenBank/DDBJ whole genome shotgun (WGS) entry which is preliminary data.</text>
</comment>
<reference evidence="1" key="1">
    <citation type="submission" date="2022-06" db="EMBL/GenBank/DDBJ databases">
        <title>Uncovering the hologenomic basis of an extraordinary plant invasion.</title>
        <authorList>
            <person name="Bieker V.C."/>
            <person name="Martin M.D."/>
            <person name="Gilbert T."/>
            <person name="Hodgins K."/>
            <person name="Battlay P."/>
            <person name="Petersen B."/>
            <person name="Wilson J."/>
        </authorList>
    </citation>
    <scope>NUCLEOTIDE SEQUENCE</scope>
    <source>
        <strain evidence="1">AA19_3_7</strain>
        <tissue evidence="1">Leaf</tissue>
    </source>
</reference>
<dbReference type="PANTHER" id="PTHR33144">
    <property type="entry name" value="OS10G0409366 PROTEIN-RELATED"/>
    <property type="match status" value="1"/>
</dbReference>
<dbReference type="Pfam" id="PF03004">
    <property type="entry name" value="Transposase_24"/>
    <property type="match status" value="1"/>
</dbReference>
<name>A0AAD5CQ76_AMBAR</name>
<dbReference type="EMBL" id="JAMZMK010007077">
    <property type="protein sequence ID" value="KAI7745967.1"/>
    <property type="molecule type" value="Genomic_DNA"/>
</dbReference>
<feature type="non-terminal residue" evidence="1">
    <location>
        <position position="1"/>
    </location>
</feature>
<organism evidence="1 2">
    <name type="scientific">Ambrosia artemisiifolia</name>
    <name type="common">Common ragweed</name>
    <dbReference type="NCBI Taxonomy" id="4212"/>
    <lineage>
        <taxon>Eukaryota</taxon>
        <taxon>Viridiplantae</taxon>
        <taxon>Streptophyta</taxon>
        <taxon>Embryophyta</taxon>
        <taxon>Tracheophyta</taxon>
        <taxon>Spermatophyta</taxon>
        <taxon>Magnoliopsida</taxon>
        <taxon>eudicotyledons</taxon>
        <taxon>Gunneridae</taxon>
        <taxon>Pentapetalae</taxon>
        <taxon>asterids</taxon>
        <taxon>campanulids</taxon>
        <taxon>Asterales</taxon>
        <taxon>Asteraceae</taxon>
        <taxon>Asteroideae</taxon>
        <taxon>Heliantheae alliance</taxon>
        <taxon>Heliantheae</taxon>
        <taxon>Ambrosia</taxon>
    </lineage>
</organism>
<dbReference type="AlphaFoldDB" id="A0AAD5CQ76"/>
<evidence type="ECO:0000313" key="2">
    <source>
        <dbReference type="Proteomes" id="UP001206925"/>
    </source>
</evidence>
<protein>
    <recommendedName>
        <fullName evidence="3">Transposase</fullName>
    </recommendedName>
</protein>
<dbReference type="InterPro" id="IPR004252">
    <property type="entry name" value="Probable_transposase_24"/>
</dbReference>
<sequence length="139" mass="16123">TKFDIPEDAEGWILQSFGKKVKNGRARVKESYYDPSLSLQEQINFRPKQVQKKKWRRLVKYWNKTKSKMVSEKNKAYRSKKKMVQVTGKKSYARVREELKASLGQDPSRLEMFRACFSKHGTTKNVEAANAIVSTDATT</sequence>
<evidence type="ECO:0008006" key="3">
    <source>
        <dbReference type="Google" id="ProtNLM"/>
    </source>
</evidence>
<dbReference type="Proteomes" id="UP001206925">
    <property type="component" value="Unassembled WGS sequence"/>
</dbReference>
<dbReference type="PANTHER" id="PTHR33144:SF55">
    <property type="entry name" value="CHROMATIN REMODELER BROMODOMAIN FAMILY"/>
    <property type="match status" value="1"/>
</dbReference>
<evidence type="ECO:0000313" key="1">
    <source>
        <dbReference type="EMBL" id="KAI7745967.1"/>
    </source>
</evidence>
<gene>
    <name evidence="1" type="ORF">M8C21_017716</name>
</gene>
<keyword evidence="2" id="KW-1185">Reference proteome</keyword>
<proteinExistence type="predicted"/>